<feature type="non-terminal residue" evidence="4">
    <location>
        <position position="1"/>
    </location>
</feature>
<reference evidence="4" key="1">
    <citation type="submission" date="2022-06" db="EMBL/GenBank/DDBJ databases">
        <title>Sphingomonas sp. nov. isolated from rhizosphere soil of tomato.</title>
        <authorList>
            <person name="Dong H."/>
            <person name="Gao R."/>
        </authorList>
    </citation>
    <scope>NUCLEOTIDE SEQUENCE</scope>
    <source>
        <strain evidence="4">MMSM24</strain>
    </source>
</reference>
<evidence type="ECO:0000313" key="5">
    <source>
        <dbReference type="Proteomes" id="UP001165565"/>
    </source>
</evidence>
<dbReference type="AlphaFoldDB" id="A0AA41ZEJ0"/>
<sequence>PEIIVIWLIAPSPVPVQTPALAPVPSQNITRSLQGGPHRSDTAFFAEAADIPTTPSAPCGCVIVLGAINVPAEYQDIADTLRDLREQERVFFVDRLKRGVVDGQLDAAMDVKAVATPLLTLLEGMSIEAGDSAAKTRLQ</sequence>
<feature type="domain" description="Tetracyclin repressor-like C-terminal" evidence="3">
    <location>
        <begin position="43"/>
        <end position="127"/>
    </location>
</feature>
<dbReference type="Gene3D" id="1.10.357.10">
    <property type="entry name" value="Tetracycline Repressor, domain 2"/>
    <property type="match status" value="1"/>
</dbReference>
<dbReference type="InterPro" id="IPR036271">
    <property type="entry name" value="Tet_transcr_reg_TetR-rel_C_sf"/>
</dbReference>
<dbReference type="EMBL" id="JANFAV010000027">
    <property type="protein sequence ID" value="MCW6537631.1"/>
    <property type="molecule type" value="Genomic_DNA"/>
</dbReference>
<evidence type="ECO:0000259" key="3">
    <source>
        <dbReference type="Pfam" id="PF16925"/>
    </source>
</evidence>
<keyword evidence="2" id="KW-0804">Transcription</keyword>
<comment type="caution">
    <text evidence="4">The sequence shown here is derived from an EMBL/GenBank/DDBJ whole genome shotgun (WGS) entry which is preliminary data.</text>
</comment>
<evidence type="ECO:0000256" key="1">
    <source>
        <dbReference type="ARBA" id="ARBA00023015"/>
    </source>
</evidence>
<keyword evidence="5" id="KW-1185">Reference proteome</keyword>
<evidence type="ECO:0000256" key="2">
    <source>
        <dbReference type="ARBA" id="ARBA00023163"/>
    </source>
</evidence>
<proteinExistence type="predicted"/>
<dbReference type="InterPro" id="IPR011075">
    <property type="entry name" value="TetR_C"/>
</dbReference>
<dbReference type="Proteomes" id="UP001165565">
    <property type="component" value="Unassembled WGS sequence"/>
</dbReference>
<dbReference type="SUPFAM" id="SSF48498">
    <property type="entry name" value="Tetracyclin repressor-like, C-terminal domain"/>
    <property type="match status" value="1"/>
</dbReference>
<name>A0AA41ZEJ0_9SPHN</name>
<evidence type="ECO:0000313" key="4">
    <source>
        <dbReference type="EMBL" id="MCW6537631.1"/>
    </source>
</evidence>
<protein>
    <recommendedName>
        <fullName evidence="3">Tetracyclin repressor-like C-terminal domain-containing protein</fullName>
    </recommendedName>
</protein>
<keyword evidence="1" id="KW-0805">Transcription regulation</keyword>
<gene>
    <name evidence="4" type="ORF">NEE01_22890</name>
</gene>
<organism evidence="4 5">
    <name type="scientific">Sphingomonas lycopersici</name>
    <dbReference type="NCBI Taxonomy" id="2951807"/>
    <lineage>
        <taxon>Bacteria</taxon>
        <taxon>Pseudomonadati</taxon>
        <taxon>Pseudomonadota</taxon>
        <taxon>Alphaproteobacteria</taxon>
        <taxon>Sphingomonadales</taxon>
        <taxon>Sphingomonadaceae</taxon>
        <taxon>Sphingomonas</taxon>
    </lineage>
</organism>
<dbReference type="Pfam" id="PF16925">
    <property type="entry name" value="TetR_C_13"/>
    <property type="match status" value="1"/>
</dbReference>
<dbReference type="RefSeq" id="WP_265271778.1">
    <property type="nucleotide sequence ID" value="NZ_JANFAV010000027.1"/>
</dbReference>
<accession>A0AA41ZEJ0</accession>